<evidence type="ECO:0000313" key="6">
    <source>
        <dbReference type="EMBL" id="MTD93450.1"/>
    </source>
</evidence>
<dbReference type="PRINTS" id="PR01727">
    <property type="entry name" value="DNABINDINGHU"/>
</dbReference>
<proteinExistence type="inferred from homology"/>
<dbReference type="GO" id="GO:0003677">
    <property type="term" value="F:DNA binding"/>
    <property type="evidence" value="ECO:0007669"/>
    <property type="project" value="UniProtKB-KW"/>
</dbReference>
<keyword evidence="3 6" id="KW-0238">DNA-binding</keyword>
<gene>
    <name evidence="6" type="ORF">GIW81_03760</name>
</gene>
<evidence type="ECO:0000256" key="2">
    <source>
        <dbReference type="ARBA" id="ARBA00023067"/>
    </source>
</evidence>
<dbReference type="Proteomes" id="UP000440694">
    <property type="component" value="Unassembled WGS sequence"/>
</dbReference>
<protein>
    <submittedName>
        <fullName evidence="6">DNA-binding protein HU</fullName>
    </submittedName>
</protein>
<organism evidence="6 7">
    <name type="scientific">Hyphomicrobium album</name>
    <dbReference type="NCBI Taxonomy" id="2665159"/>
    <lineage>
        <taxon>Bacteria</taxon>
        <taxon>Pseudomonadati</taxon>
        <taxon>Pseudomonadota</taxon>
        <taxon>Alphaproteobacteria</taxon>
        <taxon>Hyphomicrobiales</taxon>
        <taxon>Hyphomicrobiaceae</taxon>
        <taxon>Hyphomicrobium</taxon>
    </lineage>
</organism>
<dbReference type="AlphaFoldDB" id="A0A6I3KHI5"/>
<keyword evidence="7" id="KW-1185">Reference proteome</keyword>
<evidence type="ECO:0000313" key="7">
    <source>
        <dbReference type="Proteomes" id="UP000440694"/>
    </source>
</evidence>
<evidence type="ECO:0000256" key="3">
    <source>
        <dbReference type="ARBA" id="ARBA00023125"/>
    </source>
</evidence>
<dbReference type="SMART" id="SM00411">
    <property type="entry name" value="BHL"/>
    <property type="match status" value="1"/>
</dbReference>
<dbReference type="Gene3D" id="4.10.520.10">
    <property type="entry name" value="IHF-like DNA-binding proteins"/>
    <property type="match status" value="1"/>
</dbReference>
<dbReference type="GO" id="GO:0030261">
    <property type="term" value="P:chromosome condensation"/>
    <property type="evidence" value="ECO:0007669"/>
    <property type="project" value="UniProtKB-KW"/>
</dbReference>
<dbReference type="PANTHER" id="PTHR33175:SF3">
    <property type="entry name" value="DNA-BINDING PROTEIN HU-BETA"/>
    <property type="match status" value="1"/>
</dbReference>
<feature type="region of interest" description="Disordered" evidence="5">
    <location>
        <begin position="55"/>
        <end position="90"/>
    </location>
</feature>
<name>A0A6I3KHI5_9HYPH</name>
<accession>A0A6I3KHI5</accession>
<dbReference type="PANTHER" id="PTHR33175">
    <property type="entry name" value="DNA-BINDING PROTEIN HU"/>
    <property type="match status" value="1"/>
</dbReference>
<dbReference type="Pfam" id="PF00216">
    <property type="entry name" value="Bac_DNA_binding"/>
    <property type="match status" value="1"/>
</dbReference>
<dbReference type="EMBL" id="WMBQ01000001">
    <property type="protein sequence ID" value="MTD93450.1"/>
    <property type="molecule type" value="Genomic_DNA"/>
</dbReference>
<comment type="similarity">
    <text evidence="1 4">Belongs to the bacterial histone-like protein family.</text>
</comment>
<evidence type="ECO:0000256" key="5">
    <source>
        <dbReference type="SAM" id="MobiDB-lite"/>
    </source>
</evidence>
<reference evidence="6 7" key="1">
    <citation type="submission" date="2019-11" db="EMBL/GenBank/DDBJ databases">
        <title>Identification of a novel strain.</title>
        <authorList>
            <person name="Xu Q."/>
            <person name="Wang G."/>
        </authorList>
    </citation>
    <scope>NUCLEOTIDE SEQUENCE [LARGE SCALE GENOMIC DNA]</scope>
    <source>
        <strain evidence="7">xq</strain>
    </source>
</reference>
<dbReference type="InterPro" id="IPR000119">
    <property type="entry name" value="Hist_DNA-bd"/>
</dbReference>
<dbReference type="SUPFAM" id="SSF47729">
    <property type="entry name" value="IHF-like DNA-binding proteins"/>
    <property type="match status" value="1"/>
</dbReference>
<evidence type="ECO:0000256" key="1">
    <source>
        <dbReference type="ARBA" id="ARBA00010529"/>
    </source>
</evidence>
<sequence length="90" mass="9631">MSKKDLIDAVAKEAELTKDKATVAVDAVLGHIRSAMKDGNEVRIPDFGTFKVAKRKAREGRNPATGATINIPASRVPKFSPSKGLKDALN</sequence>
<dbReference type="CDD" id="cd13831">
    <property type="entry name" value="HU"/>
    <property type="match status" value="1"/>
</dbReference>
<comment type="caution">
    <text evidence="6">The sequence shown here is derived from an EMBL/GenBank/DDBJ whole genome shotgun (WGS) entry which is preliminary data.</text>
</comment>
<keyword evidence="2" id="KW-0226">DNA condensation</keyword>
<evidence type="ECO:0000256" key="4">
    <source>
        <dbReference type="RuleBase" id="RU003939"/>
    </source>
</evidence>
<dbReference type="GO" id="GO:0030527">
    <property type="term" value="F:structural constituent of chromatin"/>
    <property type="evidence" value="ECO:0007669"/>
    <property type="project" value="InterPro"/>
</dbReference>
<dbReference type="InterPro" id="IPR010992">
    <property type="entry name" value="IHF-like_DNA-bd_dom_sf"/>
</dbReference>